<evidence type="ECO:0000313" key="5">
    <source>
        <dbReference type="EMBL" id="GAA1269601.1"/>
    </source>
</evidence>
<keyword evidence="1" id="KW-0547">Nucleotide-binding</keyword>
<dbReference type="EMBL" id="BAAALF010000202">
    <property type="protein sequence ID" value="GAA1269601.1"/>
    <property type="molecule type" value="Genomic_DNA"/>
</dbReference>
<accession>A0ABP4HPC1</accession>
<dbReference type="Pfam" id="PF00005">
    <property type="entry name" value="ABC_tran"/>
    <property type="match status" value="1"/>
</dbReference>
<gene>
    <name evidence="5" type="ORF">GCM10009665_67550</name>
</gene>
<feature type="region of interest" description="Disordered" evidence="3">
    <location>
        <begin position="1"/>
        <end position="22"/>
    </location>
</feature>
<evidence type="ECO:0000256" key="1">
    <source>
        <dbReference type="ARBA" id="ARBA00022741"/>
    </source>
</evidence>
<protein>
    <submittedName>
        <fullName evidence="5">ATP-binding cassette domain-containing protein</fullName>
    </submittedName>
</protein>
<dbReference type="InterPro" id="IPR003593">
    <property type="entry name" value="AAA+_ATPase"/>
</dbReference>
<evidence type="ECO:0000256" key="2">
    <source>
        <dbReference type="ARBA" id="ARBA00022840"/>
    </source>
</evidence>
<keyword evidence="2 5" id="KW-0067">ATP-binding</keyword>
<comment type="caution">
    <text evidence="5">The sequence shown here is derived from an EMBL/GenBank/DDBJ whole genome shotgun (WGS) entry which is preliminary data.</text>
</comment>
<keyword evidence="6" id="KW-1185">Reference proteome</keyword>
<evidence type="ECO:0000256" key="3">
    <source>
        <dbReference type="SAM" id="MobiDB-lite"/>
    </source>
</evidence>
<dbReference type="PROSITE" id="PS50893">
    <property type="entry name" value="ABC_TRANSPORTER_2"/>
    <property type="match status" value="1"/>
</dbReference>
<sequence>MSTGPGPADPADHSAAPAEHGPLLRARDVDVVRDGRHLLRSISLTVEPGEHWAVLGPNGAGKSTLLALLGALTHPTRGEVRVLGRRLGRVDVRELRSHLGHVNPRHPLRSPLSVREVVLTGVSGSIEPDRNRPPTADQLAHADALIETLGMTRRSTAAWTTLSQGERGRTLIARALMPRPRLLLLDEPATGLDLTAREQLLASLDDLRRHHPGLASVLVTHHLEELPASTTHALLLREGACVGTGPVDEVLTTDLVSACFDHPVRINREDGRWAARAARPAPAATAGPRA</sequence>
<evidence type="ECO:0000313" key="6">
    <source>
        <dbReference type="Proteomes" id="UP001500037"/>
    </source>
</evidence>
<evidence type="ECO:0000259" key="4">
    <source>
        <dbReference type="PROSITE" id="PS50893"/>
    </source>
</evidence>
<name>A0ABP4HPC1_9ACTN</name>
<dbReference type="InterPro" id="IPR027417">
    <property type="entry name" value="P-loop_NTPase"/>
</dbReference>
<dbReference type="RefSeq" id="WP_344445984.1">
    <property type="nucleotide sequence ID" value="NZ_BAAALF010000202.1"/>
</dbReference>
<dbReference type="InterPro" id="IPR003439">
    <property type="entry name" value="ABC_transporter-like_ATP-bd"/>
</dbReference>
<dbReference type="Gene3D" id="3.40.50.300">
    <property type="entry name" value="P-loop containing nucleotide triphosphate hydrolases"/>
    <property type="match status" value="1"/>
</dbReference>
<organism evidence="5 6">
    <name type="scientific">Kitasatospora nipponensis</name>
    <dbReference type="NCBI Taxonomy" id="258049"/>
    <lineage>
        <taxon>Bacteria</taxon>
        <taxon>Bacillati</taxon>
        <taxon>Actinomycetota</taxon>
        <taxon>Actinomycetes</taxon>
        <taxon>Kitasatosporales</taxon>
        <taxon>Streptomycetaceae</taxon>
        <taxon>Kitasatospora</taxon>
    </lineage>
</organism>
<dbReference type="GO" id="GO:0005524">
    <property type="term" value="F:ATP binding"/>
    <property type="evidence" value="ECO:0007669"/>
    <property type="project" value="UniProtKB-KW"/>
</dbReference>
<dbReference type="PANTHER" id="PTHR43158:SF2">
    <property type="entry name" value="SKFA PEPTIDE EXPORT ATP-BINDING PROTEIN SKFE"/>
    <property type="match status" value="1"/>
</dbReference>
<dbReference type="PANTHER" id="PTHR43158">
    <property type="entry name" value="SKFA PEPTIDE EXPORT ATP-BINDING PROTEIN SKFE"/>
    <property type="match status" value="1"/>
</dbReference>
<dbReference type="SUPFAM" id="SSF52540">
    <property type="entry name" value="P-loop containing nucleoside triphosphate hydrolases"/>
    <property type="match status" value="1"/>
</dbReference>
<dbReference type="Proteomes" id="UP001500037">
    <property type="component" value="Unassembled WGS sequence"/>
</dbReference>
<dbReference type="SMART" id="SM00382">
    <property type="entry name" value="AAA"/>
    <property type="match status" value="1"/>
</dbReference>
<proteinExistence type="predicted"/>
<reference evidence="6" key="1">
    <citation type="journal article" date="2019" name="Int. J. Syst. Evol. Microbiol.">
        <title>The Global Catalogue of Microorganisms (GCM) 10K type strain sequencing project: providing services to taxonomists for standard genome sequencing and annotation.</title>
        <authorList>
            <consortium name="The Broad Institute Genomics Platform"/>
            <consortium name="The Broad Institute Genome Sequencing Center for Infectious Disease"/>
            <person name="Wu L."/>
            <person name="Ma J."/>
        </authorList>
    </citation>
    <scope>NUCLEOTIDE SEQUENCE [LARGE SCALE GENOMIC DNA]</scope>
    <source>
        <strain evidence="6">JCM 13004</strain>
    </source>
</reference>
<feature type="domain" description="ABC transporter" evidence="4">
    <location>
        <begin position="24"/>
        <end position="263"/>
    </location>
</feature>